<gene>
    <name evidence="2" type="ORF">P775_17415</name>
</gene>
<feature type="transmembrane region" description="Helical" evidence="1">
    <location>
        <begin position="49"/>
        <end position="71"/>
    </location>
</feature>
<dbReference type="InterPro" id="IPR009937">
    <property type="entry name" value="Phage_holin_3_6"/>
</dbReference>
<dbReference type="OrthoDB" id="7874165at2"/>
<keyword evidence="3" id="KW-1185">Reference proteome</keyword>
<evidence type="ECO:0008006" key="4">
    <source>
        <dbReference type="Google" id="ProtNLM"/>
    </source>
</evidence>
<keyword evidence="1" id="KW-1133">Transmembrane helix</keyword>
<evidence type="ECO:0000313" key="2">
    <source>
        <dbReference type="EMBL" id="PIL18822.1"/>
    </source>
</evidence>
<dbReference type="Pfam" id="PF07332">
    <property type="entry name" value="Phage_holin_3_6"/>
    <property type="match status" value="1"/>
</dbReference>
<keyword evidence="1" id="KW-0812">Transmembrane</keyword>
<keyword evidence="1" id="KW-0472">Membrane</keyword>
<comment type="caution">
    <text evidence="2">The sequence shown here is derived from an EMBL/GenBank/DDBJ whole genome shotgun (WGS) entry which is preliminary data.</text>
</comment>
<sequence>MLLGTSLRDYARRTSRAVAFSLAGALLLLVGVAFLTIAAWLTLERVGDSLLAAQVIGCVYVAGGLIFFAIASLQKRRVYRRPPPVAGAPDPLLQMFEGFLMGMDAGRRSSRSRRR</sequence>
<organism evidence="2 3">
    <name type="scientific">Puniceibacterium antarcticum</name>
    <dbReference type="NCBI Taxonomy" id="1206336"/>
    <lineage>
        <taxon>Bacteria</taxon>
        <taxon>Pseudomonadati</taxon>
        <taxon>Pseudomonadota</taxon>
        <taxon>Alphaproteobacteria</taxon>
        <taxon>Rhodobacterales</taxon>
        <taxon>Paracoccaceae</taxon>
        <taxon>Puniceibacterium</taxon>
    </lineage>
</organism>
<protein>
    <recommendedName>
        <fullName evidence="4">Holin-X, holin superfamily III</fullName>
    </recommendedName>
</protein>
<feature type="transmembrane region" description="Helical" evidence="1">
    <location>
        <begin position="20"/>
        <end position="43"/>
    </location>
</feature>
<dbReference type="AlphaFoldDB" id="A0A2G8RBB1"/>
<proteinExistence type="predicted"/>
<accession>A0A2G8RBB1</accession>
<evidence type="ECO:0000313" key="3">
    <source>
        <dbReference type="Proteomes" id="UP000231259"/>
    </source>
</evidence>
<evidence type="ECO:0000256" key="1">
    <source>
        <dbReference type="SAM" id="Phobius"/>
    </source>
</evidence>
<dbReference type="EMBL" id="AWWI01000120">
    <property type="protein sequence ID" value="PIL18822.1"/>
    <property type="molecule type" value="Genomic_DNA"/>
</dbReference>
<dbReference type="RefSeq" id="WP_099912021.1">
    <property type="nucleotide sequence ID" value="NZ_AWWI01000120.1"/>
</dbReference>
<dbReference type="Proteomes" id="UP000231259">
    <property type="component" value="Unassembled WGS sequence"/>
</dbReference>
<reference evidence="2 3" key="1">
    <citation type="submission" date="2013-09" db="EMBL/GenBank/DDBJ databases">
        <title>Genome sequencing of Phaeobacter antarcticus sp. nov. SM1211.</title>
        <authorList>
            <person name="Zhang X.-Y."/>
            <person name="Liu C."/>
            <person name="Chen X.-L."/>
            <person name="Xie B.-B."/>
            <person name="Qin Q.-L."/>
            <person name="Rong J.-C."/>
            <person name="Zhang Y.-Z."/>
        </authorList>
    </citation>
    <scope>NUCLEOTIDE SEQUENCE [LARGE SCALE GENOMIC DNA]</scope>
    <source>
        <strain evidence="2 3">SM1211</strain>
    </source>
</reference>
<name>A0A2G8RBB1_9RHOB</name>